<organism evidence="16 17">
    <name type="scientific">Cloeon dipterum</name>
    <dbReference type="NCBI Taxonomy" id="197152"/>
    <lineage>
        <taxon>Eukaryota</taxon>
        <taxon>Metazoa</taxon>
        <taxon>Ecdysozoa</taxon>
        <taxon>Arthropoda</taxon>
        <taxon>Hexapoda</taxon>
        <taxon>Insecta</taxon>
        <taxon>Pterygota</taxon>
        <taxon>Palaeoptera</taxon>
        <taxon>Ephemeroptera</taxon>
        <taxon>Pisciforma</taxon>
        <taxon>Baetidae</taxon>
        <taxon>Cloeon</taxon>
    </lineage>
</organism>
<evidence type="ECO:0000256" key="12">
    <source>
        <dbReference type="RuleBase" id="RU000688"/>
    </source>
</evidence>
<dbReference type="PRINTS" id="PR00237">
    <property type="entry name" value="GPCRRHODOPSN"/>
</dbReference>
<comment type="subcellular location">
    <subcellularLocation>
        <location evidence="2">Membrane</location>
        <topology evidence="2">Multi-pass membrane protein</topology>
    </subcellularLocation>
</comment>
<evidence type="ECO:0000256" key="2">
    <source>
        <dbReference type="ARBA" id="ARBA00004141"/>
    </source>
</evidence>
<name>A0A8S1DTH9_9INSE</name>
<dbReference type="PANTHER" id="PTHR24243">
    <property type="entry name" value="G-PROTEIN COUPLED RECEPTOR"/>
    <property type="match status" value="1"/>
</dbReference>
<evidence type="ECO:0000256" key="10">
    <source>
        <dbReference type="ARBA" id="ARBA00023224"/>
    </source>
</evidence>
<feature type="transmembrane region" description="Helical" evidence="14">
    <location>
        <begin position="77"/>
        <end position="99"/>
    </location>
</feature>
<proteinExistence type="inferred from homology"/>
<comment type="function">
    <text evidence="1">Receptor for thyrotropin-releasing hormone (TRH). Upon ligand binding, this G-protein-coupled receptor triggers activation of the phosphatidylinositol (IP3)-calcium-protein kinase C (PKC) pathway.</text>
</comment>
<protein>
    <recommendedName>
        <fullName evidence="4">Thyrotropin-releasing hormone receptor</fullName>
    </recommendedName>
    <alternativeName>
        <fullName evidence="11">Thyroliberin receptor</fullName>
    </alternativeName>
</protein>
<feature type="transmembrane region" description="Helical" evidence="14">
    <location>
        <begin position="238"/>
        <end position="260"/>
    </location>
</feature>
<evidence type="ECO:0000256" key="5">
    <source>
        <dbReference type="ARBA" id="ARBA00022692"/>
    </source>
</evidence>
<reference evidence="16 17" key="1">
    <citation type="submission" date="2020-04" db="EMBL/GenBank/DDBJ databases">
        <authorList>
            <person name="Alioto T."/>
            <person name="Alioto T."/>
            <person name="Gomez Garrido J."/>
        </authorList>
    </citation>
    <scope>NUCLEOTIDE SEQUENCE [LARGE SCALE GENOMIC DNA]</scope>
</reference>
<dbReference type="InterPro" id="IPR000276">
    <property type="entry name" value="GPCR_Rhodpsn"/>
</dbReference>
<accession>A0A8S1DTH9</accession>
<feature type="transmembrane region" description="Helical" evidence="14">
    <location>
        <begin position="126"/>
        <end position="150"/>
    </location>
</feature>
<dbReference type="SUPFAM" id="SSF81321">
    <property type="entry name" value="Family A G protein-coupled receptor-like"/>
    <property type="match status" value="1"/>
</dbReference>
<evidence type="ECO:0000256" key="7">
    <source>
        <dbReference type="ARBA" id="ARBA00023040"/>
    </source>
</evidence>
<evidence type="ECO:0000256" key="9">
    <source>
        <dbReference type="ARBA" id="ARBA00023170"/>
    </source>
</evidence>
<dbReference type="AlphaFoldDB" id="A0A8S1DTH9"/>
<feature type="compositionally biased region" description="Low complexity" evidence="13">
    <location>
        <begin position="165"/>
        <end position="186"/>
    </location>
</feature>
<evidence type="ECO:0000256" key="11">
    <source>
        <dbReference type="ARBA" id="ARBA00032251"/>
    </source>
</evidence>
<keyword evidence="7 12" id="KW-0297">G-protein coupled receptor</keyword>
<dbReference type="EMBL" id="CADEPI010000546">
    <property type="protein sequence ID" value="CAB3387181.1"/>
    <property type="molecule type" value="Genomic_DNA"/>
</dbReference>
<dbReference type="PROSITE" id="PS50262">
    <property type="entry name" value="G_PROTEIN_RECEP_F1_2"/>
    <property type="match status" value="1"/>
</dbReference>
<dbReference type="InterPro" id="IPR002120">
    <property type="entry name" value="TRH_rcpt_1"/>
</dbReference>
<comment type="similarity">
    <text evidence="3 12">Belongs to the G-protein coupled receptor 1 family.</text>
</comment>
<comment type="caution">
    <text evidence="16">The sequence shown here is derived from an EMBL/GenBank/DDBJ whole genome shotgun (WGS) entry which is preliminary data.</text>
</comment>
<dbReference type="PRINTS" id="PR01846">
    <property type="entry name" value="TRHRFAMILY"/>
</dbReference>
<feature type="compositionally biased region" description="Polar residues" evidence="13">
    <location>
        <begin position="366"/>
        <end position="377"/>
    </location>
</feature>
<keyword evidence="6 14" id="KW-1133">Transmembrane helix</keyword>
<evidence type="ECO:0000256" key="1">
    <source>
        <dbReference type="ARBA" id="ARBA00004100"/>
    </source>
</evidence>
<keyword evidence="8 14" id="KW-0472">Membrane</keyword>
<feature type="region of interest" description="Disordered" evidence="13">
    <location>
        <begin position="340"/>
        <end position="377"/>
    </location>
</feature>
<evidence type="ECO:0000259" key="15">
    <source>
        <dbReference type="PROSITE" id="PS50262"/>
    </source>
</evidence>
<evidence type="ECO:0000313" key="16">
    <source>
        <dbReference type="EMBL" id="CAB3387181.1"/>
    </source>
</evidence>
<dbReference type="OrthoDB" id="10036964at2759"/>
<dbReference type="Gene3D" id="1.20.1070.10">
    <property type="entry name" value="Rhodopsin 7-helix transmembrane proteins"/>
    <property type="match status" value="1"/>
</dbReference>
<evidence type="ECO:0000256" key="14">
    <source>
        <dbReference type="SAM" id="Phobius"/>
    </source>
</evidence>
<dbReference type="GO" id="GO:0004997">
    <property type="term" value="F:thyrotropin-releasing hormone receptor activity"/>
    <property type="evidence" value="ECO:0007669"/>
    <property type="project" value="InterPro"/>
</dbReference>
<dbReference type="PROSITE" id="PS00237">
    <property type="entry name" value="G_PROTEIN_RECEP_F1_1"/>
    <property type="match status" value="1"/>
</dbReference>
<dbReference type="Pfam" id="PF00001">
    <property type="entry name" value="7tm_1"/>
    <property type="match status" value="1"/>
</dbReference>
<evidence type="ECO:0000256" key="6">
    <source>
        <dbReference type="ARBA" id="ARBA00022989"/>
    </source>
</evidence>
<dbReference type="InterPro" id="IPR017452">
    <property type="entry name" value="GPCR_Rhodpsn_7TM"/>
</dbReference>
<sequence>MSSQLLDLVRGQSLATHRFAAQLERNGAQQQWSKAVPFVELTVAHASVLTILAISFERYYAICEPLKAGYVCTKARAFLICVLAWLFAALFTSPILFIAEYRFSEYYDTTMVPVCLMQANSIWPAVYFITTIAVFFLLPLCVLMALYTVIARHLMAEPGPPGCKSAGTPGGTLSSTSGQQQGGESSNLRARRQVVLMLGTVVVSFFICLMPFRVLTLWIIVVPSETVFRLGVEGYYNLLYFCRVMFYLNSAINPILYNLMSSKFRLGFSRLCGLRRRRRGRWRRGSELNRLQGSAADLTTVQRGDLAGSRMSGTVFTRNGTLTSLSYSSFYHNNRHNSTRLSHCDTRENNNASPKNGTRKSLIVRNPSTSLEPGTTSAGSAAVLARFTVRQGSFDAQPESYV</sequence>
<evidence type="ECO:0000313" key="17">
    <source>
        <dbReference type="Proteomes" id="UP000494165"/>
    </source>
</evidence>
<dbReference type="GO" id="GO:0005886">
    <property type="term" value="C:plasma membrane"/>
    <property type="evidence" value="ECO:0007669"/>
    <property type="project" value="TreeGrafter"/>
</dbReference>
<keyword evidence="9 12" id="KW-0675">Receptor</keyword>
<keyword evidence="5 12" id="KW-0812">Transmembrane</keyword>
<keyword evidence="10 12" id="KW-0807">Transducer</keyword>
<keyword evidence="17" id="KW-1185">Reference proteome</keyword>
<dbReference type="Proteomes" id="UP000494165">
    <property type="component" value="Unassembled WGS sequence"/>
</dbReference>
<evidence type="ECO:0000256" key="3">
    <source>
        <dbReference type="ARBA" id="ARBA00010663"/>
    </source>
</evidence>
<evidence type="ECO:0000256" key="4">
    <source>
        <dbReference type="ARBA" id="ARBA00018873"/>
    </source>
</evidence>
<dbReference type="PANTHER" id="PTHR24243:SF233">
    <property type="entry name" value="THYROTROPIN-RELEASING HORMONE RECEPTOR"/>
    <property type="match status" value="1"/>
</dbReference>
<evidence type="ECO:0000256" key="13">
    <source>
        <dbReference type="SAM" id="MobiDB-lite"/>
    </source>
</evidence>
<feature type="region of interest" description="Disordered" evidence="13">
    <location>
        <begin position="164"/>
        <end position="186"/>
    </location>
</feature>
<gene>
    <name evidence="16" type="ORF">CLODIP_2_CD03900</name>
</gene>
<feature type="transmembrane region" description="Helical" evidence="14">
    <location>
        <begin position="194"/>
        <end position="218"/>
    </location>
</feature>
<evidence type="ECO:0000256" key="8">
    <source>
        <dbReference type="ARBA" id="ARBA00023136"/>
    </source>
</evidence>
<feature type="domain" description="G-protein coupled receptors family 1 profile" evidence="15">
    <location>
        <begin position="46"/>
        <end position="257"/>
    </location>
</feature>